<dbReference type="GO" id="GO:0004177">
    <property type="term" value="F:aminopeptidase activity"/>
    <property type="evidence" value="ECO:0007669"/>
    <property type="project" value="UniProtKB-UniRule"/>
</dbReference>
<dbReference type="AlphaFoldDB" id="J5TT13"/>
<comment type="catalytic activity">
    <reaction evidence="1 8 10">
        <text>Release of N-terminal proline from a peptide.</text>
        <dbReference type="EC" id="3.4.11.5"/>
    </reaction>
</comment>
<name>J5TT13_TRIAS</name>
<dbReference type="EC" id="3.4.11.5" evidence="8 10"/>
<dbReference type="GO" id="GO:0005737">
    <property type="term" value="C:cytoplasm"/>
    <property type="evidence" value="ECO:0007669"/>
    <property type="project" value="UniProtKB-SubCell"/>
</dbReference>
<keyword evidence="6 8" id="KW-0645">Protease</keyword>
<dbReference type="PIRSF" id="PIRSF006431">
    <property type="entry name" value="Pept_S33"/>
    <property type="match status" value="1"/>
</dbReference>
<dbReference type="GeneID" id="25986613"/>
<dbReference type="SUPFAM" id="SSF53474">
    <property type="entry name" value="alpha/beta-Hydrolases"/>
    <property type="match status" value="1"/>
</dbReference>
<feature type="active site" description="Proton donor" evidence="9">
    <location>
        <position position="315"/>
    </location>
</feature>
<dbReference type="Gene3D" id="3.40.50.1820">
    <property type="entry name" value="alpha/beta hydrolase"/>
    <property type="match status" value="1"/>
</dbReference>
<evidence type="ECO:0000313" key="12">
    <source>
        <dbReference type="EMBL" id="EJT52646.1"/>
    </source>
</evidence>
<feature type="active site" description="Nucleophile" evidence="9">
    <location>
        <position position="129"/>
    </location>
</feature>
<dbReference type="RefSeq" id="XP_014183665.1">
    <property type="nucleotide sequence ID" value="XM_014328190.1"/>
</dbReference>
<evidence type="ECO:0000256" key="1">
    <source>
        <dbReference type="ARBA" id="ARBA00001585"/>
    </source>
</evidence>
<comment type="caution">
    <text evidence="12">The sequence shown here is derived from an EMBL/GenBank/DDBJ whole genome shotgun (WGS) entry which is preliminary data.</text>
</comment>
<dbReference type="VEuPathDB" id="FungiDB:A1Q1_03100"/>
<accession>J5TT13</accession>
<evidence type="ECO:0000256" key="4">
    <source>
        <dbReference type="ARBA" id="ARBA00022438"/>
    </source>
</evidence>
<evidence type="ECO:0000256" key="7">
    <source>
        <dbReference type="ARBA" id="ARBA00022801"/>
    </source>
</evidence>
<dbReference type="InterPro" id="IPR000073">
    <property type="entry name" value="AB_hydrolase_1"/>
</dbReference>
<dbReference type="EMBL" id="ALBS01000021">
    <property type="protein sequence ID" value="EJT52646.1"/>
    <property type="molecule type" value="Genomic_DNA"/>
</dbReference>
<evidence type="ECO:0000259" key="11">
    <source>
        <dbReference type="Pfam" id="PF00561"/>
    </source>
</evidence>
<dbReference type="Proteomes" id="UP000002748">
    <property type="component" value="Unassembled WGS sequence"/>
</dbReference>
<proteinExistence type="inferred from homology"/>
<dbReference type="PANTHER" id="PTHR43722">
    <property type="entry name" value="PROLINE IMINOPEPTIDASE"/>
    <property type="match status" value="1"/>
</dbReference>
<dbReference type="InterPro" id="IPR005944">
    <property type="entry name" value="Pro_iminopeptidase"/>
</dbReference>
<keyword evidence="4 8" id="KW-0031">Aminopeptidase</keyword>
<dbReference type="GO" id="GO:0006508">
    <property type="term" value="P:proteolysis"/>
    <property type="evidence" value="ECO:0007669"/>
    <property type="project" value="UniProtKB-KW"/>
</dbReference>
<evidence type="ECO:0000313" key="13">
    <source>
        <dbReference type="Proteomes" id="UP000002748"/>
    </source>
</evidence>
<dbReference type="Pfam" id="PF00561">
    <property type="entry name" value="Abhydrolase_1"/>
    <property type="match status" value="1"/>
</dbReference>
<dbReference type="PRINTS" id="PR00793">
    <property type="entry name" value="PROAMNOPTASE"/>
</dbReference>
<evidence type="ECO:0000256" key="8">
    <source>
        <dbReference type="PIRNR" id="PIRNR006431"/>
    </source>
</evidence>
<dbReference type="InterPro" id="IPR002410">
    <property type="entry name" value="Peptidase_S33"/>
</dbReference>
<evidence type="ECO:0000256" key="3">
    <source>
        <dbReference type="ARBA" id="ARBA00010088"/>
    </source>
</evidence>
<feature type="domain" description="AB hydrolase-1" evidence="11">
    <location>
        <begin position="60"/>
        <end position="320"/>
    </location>
</feature>
<keyword evidence="7 8" id="KW-0378">Hydrolase</keyword>
<evidence type="ECO:0000256" key="9">
    <source>
        <dbReference type="PIRSR" id="PIRSR006431-1"/>
    </source>
</evidence>
<protein>
    <recommendedName>
        <fullName evidence="8 10">Proline iminopeptidase</fullName>
        <shortName evidence="8">PIP</shortName>
        <ecNumber evidence="8 10">3.4.11.5</ecNumber>
    </recommendedName>
    <alternativeName>
        <fullName evidence="8">Prolyl aminopeptidase</fullName>
    </alternativeName>
</protein>
<dbReference type="NCBIfam" id="TIGR01249">
    <property type="entry name" value="pro_imino_pep_1"/>
    <property type="match status" value="1"/>
</dbReference>
<dbReference type="PANTHER" id="PTHR43722:SF1">
    <property type="entry name" value="PROLINE IMINOPEPTIDASE"/>
    <property type="match status" value="1"/>
</dbReference>
<organism evidence="12 13">
    <name type="scientific">Trichosporon asahii var. asahii (strain ATCC 90039 / CBS 2479 / JCM 2466 / KCTC 7840 / NBRC 103889/ NCYC 2677 / UAMH 7654)</name>
    <name type="common">Yeast</name>
    <dbReference type="NCBI Taxonomy" id="1186058"/>
    <lineage>
        <taxon>Eukaryota</taxon>
        <taxon>Fungi</taxon>
        <taxon>Dikarya</taxon>
        <taxon>Basidiomycota</taxon>
        <taxon>Agaricomycotina</taxon>
        <taxon>Tremellomycetes</taxon>
        <taxon>Trichosporonales</taxon>
        <taxon>Trichosporonaceae</taxon>
        <taxon>Trichosporon</taxon>
    </lineage>
</organism>
<dbReference type="HOGENOM" id="CLU_043739_2_2_1"/>
<evidence type="ECO:0000256" key="2">
    <source>
        <dbReference type="ARBA" id="ARBA00004496"/>
    </source>
</evidence>
<evidence type="ECO:0000256" key="6">
    <source>
        <dbReference type="ARBA" id="ARBA00022670"/>
    </source>
</evidence>
<evidence type="ECO:0000256" key="10">
    <source>
        <dbReference type="RuleBase" id="RU003421"/>
    </source>
</evidence>
<comment type="subcellular location">
    <subcellularLocation>
        <location evidence="2 8">Cytoplasm</location>
    </subcellularLocation>
</comment>
<reference evidence="12 13" key="1">
    <citation type="journal article" date="2012" name="Eukaryot. Cell">
        <title>Draft genome sequence of CBS 2479, the standard type strain of Trichosporon asahii.</title>
        <authorList>
            <person name="Yang R.Y."/>
            <person name="Li H.T."/>
            <person name="Zhu H."/>
            <person name="Zhou G.P."/>
            <person name="Wang M."/>
            <person name="Wang L."/>
        </authorList>
    </citation>
    <scope>NUCLEOTIDE SEQUENCE [LARGE SCALE GENOMIC DNA]</scope>
    <source>
        <strain evidence="13">ATCC 90039 / CBS 2479 / JCM 2466 / KCTC 7840 / NCYC 2677 / UAMH 7654</strain>
    </source>
</reference>
<sequence>MAAVKGWSDVALTPREEAYPEQKPFAEAKLKVSDIHTVHYWQAGNPEGKPVVFLLADDRHGGPGAGTSGKDTTFFDPAMYRIVLIDQRGAGKSTPSGEIRENTTADLISDIEAIRSELGIDRWLVFGGSWGSTLTLAYAEAHPERCVGLIIRGIYLSTKAELAWTYTSGANQLWPDSWEAFVAHIPEDERGDLMRAYYERMTGSDAKVAQEAARAWSVWEDSTAKLIPDPAFIARSEDDEFALAIGKIESHYFVNYGFMPDGHLTAEDQISKIRDIPTIAVQGRYDCVCPASSAWKLKQAWGPKLRTYIVDDAGHSAHEPGTKRLLLGATDEFGKTLKW</sequence>
<dbReference type="InterPro" id="IPR029058">
    <property type="entry name" value="AB_hydrolase_fold"/>
</dbReference>
<evidence type="ECO:0000256" key="5">
    <source>
        <dbReference type="ARBA" id="ARBA00022490"/>
    </source>
</evidence>
<dbReference type="KEGG" id="tasa:A1Q1_03100"/>
<keyword evidence="5 8" id="KW-0963">Cytoplasm</keyword>
<comment type="similarity">
    <text evidence="3 8 10">Belongs to the peptidase S33 family.</text>
</comment>
<gene>
    <name evidence="12" type="ORF">A1Q1_03100</name>
</gene>
<feature type="active site" evidence="9">
    <location>
        <position position="286"/>
    </location>
</feature>
<dbReference type="OrthoDB" id="10249433at2759"/>